<organism evidence="4 5">
    <name type="scientific">Magnetospirillum moscoviense</name>
    <dbReference type="NCBI Taxonomy" id="1437059"/>
    <lineage>
        <taxon>Bacteria</taxon>
        <taxon>Pseudomonadati</taxon>
        <taxon>Pseudomonadota</taxon>
        <taxon>Alphaproteobacteria</taxon>
        <taxon>Rhodospirillales</taxon>
        <taxon>Rhodospirillaceae</taxon>
        <taxon>Magnetospirillum</taxon>
    </lineage>
</organism>
<dbReference type="PANTHER" id="PTHR43156">
    <property type="entry name" value="STAGE II SPORULATION PROTEIN E-RELATED"/>
    <property type="match status" value="1"/>
</dbReference>
<dbReference type="RefSeq" id="WP_068504565.1">
    <property type="nucleotide sequence ID" value="NZ_LWQU01000196.1"/>
</dbReference>
<keyword evidence="2" id="KW-0597">Phosphoprotein</keyword>
<dbReference type="InterPro" id="IPR036457">
    <property type="entry name" value="PPM-type-like_dom_sf"/>
</dbReference>
<dbReference type="PANTHER" id="PTHR43156:SF2">
    <property type="entry name" value="STAGE II SPORULATION PROTEIN E"/>
    <property type="match status" value="1"/>
</dbReference>
<protein>
    <recommendedName>
        <fullName evidence="3">Response regulatory domain-containing protein</fullName>
    </recommendedName>
</protein>
<dbReference type="InterPro" id="IPR052016">
    <property type="entry name" value="Bact_Sigma-Reg"/>
</dbReference>
<proteinExistence type="predicted"/>
<dbReference type="AlphaFoldDB" id="A0A178M905"/>
<dbReference type="GO" id="GO:0016791">
    <property type="term" value="F:phosphatase activity"/>
    <property type="evidence" value="ECO:0007669"/>
    <property type="project" value="TreeGrafter"/>
</dbReference>
<evidence type="ECO:0000313" key="4">
    <source>
        <dbReference type="EMBL" id="OAN44515.1"/>
    </source>
</evidence>
<dbReference type="STRING" id="1437059.A6A05_04955"/>
<evidence type="ECO:0000313" key="5">
    <source>
        <dbReference type="Proteomes" id="UP000078543"/>
    </source>
</evidence>
<feature type="modified residue" description="4-aspartylphosphate" evidence="2">
    <location>
        <position position="57"/>
    </location>
</feature>
<sequence length="379" mass="40589">MTLSDCRVLIVDDHAHNRALLAALLEGLSITLVEQAANGIEGLEKVARRRPDLILLDVMMPGMDGYEMCRKLRQTYSHSDLPVIFVTALDSPDERSACFAAGGTDMVAKPINGPEIASRVGVHLENRILLDRLRAFQERLSLELEAARAIQENLTPGQAELNRVGAATGTVIQAHAETSSELGGDFWSVRDDGDGHVVVLLADFAGHGVAPALNVIRLHTLFGRIAAAAAPHEAMVALNAELKALLPVGQYATALYGIFDARRGRFSFAGAAAPPFWIVQNGQARYIEASGPPLGAFQDAEYETQTVEIGPDAQLFLHSDALMESQVDGADIADEQVLAAWLVEDAGSGSLPRALAARFHRLLPGPPPDDLTMISIGAR</sequence>
<keyword evidence="5" id="KW-1185">Reference proteome</keyword>
<evidence type="ECO:0000256" key="1">
    <source>
        <dbReference type="ARBA" id="ARBA00022801"/>
    </source>
</evidence>
<dbReference type="InterPro" id="IPR001932">
    <property type="entry name" value="PPM-type_phosphatase-like_dom"/>
</dbReference>
<dbReference type="Gene3D" id="3.40.50.2300">
    <property type="match status" value="1"/>
</dbReference>
<dbReference type="Gene3D" id="3.60.40.10">
    <property type="entry name" value="PPM-type phosphatase domain"/>
    <property type="match status" value="1"/>
</dbReference>
<dbReference type="SMART" id="SM00331">
    <property type="entry name" value="PP2C_SIG"/>
    <property type="match status" value="1"/>
</dbReference>
<dbReference type="OrthoDB" id="9811749at2"/>
<evidence type="ECO:0000259" key="3">
    <source>
        <dbReference type="PROSITE" id="PS50110"/>
    </source>
</evidence>
<dbReference type="SMART" id="SM00448">
    <property type="entry name" value="REC"/>
    <property type="match status" value="1"/>
</dbReference>
<reference evidence="4 5" key="1">
    <citation type="submission" date="2016-04" db="EMBL/GenBank/DDBJ databases">
        <title>Draft genome sequence of freshwater magnetotactic bacteria Magnetospirillum marisnigri SP-1 and Magnetospirillum moscoviense BB-1.</title>
        <authorList>
            <person name="Koziaeva V."/>
            <person name="Dziuba M.V."/>
            <person name="Ivanov T.M."/>
            <person name="Kuznetsov B."/>
            <person name="Grouzdev D.S."/>
        </authorList>
    </citation>
    <scope>NUCLEOTIDE SEQUENCE [LARGE SCALE GENOMIC DNA]</scope>
    <source>
        <strain evidence="4 5">BB-1</strain>
    </source>
</reference>
<dbReference type="Proteomes" id="UP000078543">
    <property type="component" value="Unassembled WGS sequence"/>
</dbReference>
<accession>A0A178M905</accession>
<dbReference type="Pfam" id="PF00072">
    <property type="entry name" value="Response_reg"/>
    <property type="match status" value="1"/>
</dbReference>
<dbReference type="Pfam" id="PF07228">
    <property type="entry name" value="SpoIIE"/>
    <property type="match status" value="1"/>
</dbReference>
<gene>
    <name evidence="4" type="ORF">A6A05_04955</name>
</gene>
<name>A0A178M905_9PROT</name>
<evidence type="ECO:0000256" key="2">
    <source>
        <dbReference type="PROSITE-ProRule" id="PRU00169"/>
    </source>
</evidence>
<dbReference type="InterPro" id="IPR001789">
    <property type="entry name" value="Sig_transdc_resp-reg_receiver"/>
</dbReference>
<dbReference type="EMBL" id="LWQU01000196">
    <property type="protein sequence ID" value="OAN44515.1"/>
    <property type="molecule type" value="Genomic_DNA"/>
</dbReference>
<comment type="caution">
    <text evidence="4">The sequence shown here is derived from an EMBL/GenBank/DDBJ whole genome shotgun (WGS) entry which is preliminary data.</text>
</comment>
<dbReference type="PROSITE" id="PS50110">
    <property type="entry name" value="RESPONSE_REGULATORY"/>
    <property type="match status" value="1"/>
</dbReference>
<keyword evidence="1" id="KW-0378">Hydrolase</keyword>
<dbReference type="InterPro" id="IPR011006">
    <property type="entry name" value="CheY-like_superfamily"/>
</dbReference>
<dbReference type="GO" id="GO:0000160">
    <property type="term" value="P:phosphorelay signal transduction system"/>
    <property type="evidence" value="ECO:0007669"/>
    <property type="project" value="InterPro"/>
</dbReference>
<dbReference type="SUPFAM" id="SSF52172">
    <property type="entry name" value="CheY-like"/>
    <property type="match status" value="1"/>
</dbReference>
<feature type="domain" description="Response regulatory" evidence="3">
    <location>
        <begin position="7"/>
        <end position="124"/>
    </location>
</feature>